<dbReference type="NCBIfam" id="TIGR01613">
    <property type="entry name" value="primase_Cterm"/>
    <property type="match status" value="1"/>
</dbReference>
<sequence>MELRDFERGLGLCYLVKCDFDSAAQAPTFHRFVDEILPDDATKGYVQEYAGYTLMPDTRFQAGMWWLGSGANGKSTLVEILAALHSKISAVSLDSLEGFALVSLIGSSLAWVDETPRRINEQRLKTLISGGLVQIDRKFRDPINLKPFAKWIICGNELPAISDQTHGFWRRFAIVDFKRQFSDIEKDPLLARKIIEGELSGVLNWALAGLLRLTQRGRFPAISQQMRDVLASGQRESNNVLAWWQDERGAIAAEGKWTPRGDVYMDYRFHAQSSGTLAVSEERFWTRLKQIAGPELQFKDKKLAGKKIRMANLDLPRADEWERQP</sequence>
<dbReference type="InterPro" id="IPR051620">
    <property type="entry name" value="ORF904-like_C"/>
</dbReference>
<protein>
    <submittedName>
        <fullName evidence="5">Putative Phage/plasmid primase P4, C-terminal</fullName>
    </submittedName>
</protein>
<dbReference type="SUPFAM" id="SSF52540">
    <property type="entry name" value="P-loop containing nucleoside triphosphate hydrolases"/>
    <property type="match status" value="1"/>
</dbReference>
<dbReference type="InterPro" id="IPR027417">
    <property type="entry name" value="P-loop_NTPase"/>
</dbReference>
<evidence type="ECO:0000256" key="2">
    <source>
        <dbReference type="ARBA" id="ARBA00022801"/>
    </source>
</evidence>
<keyword evidence="1" id="KW-0547">Nucleotide-binding</keyword>
<evidence type="ECO:0000259" key="4">
    <source>
        <dbReference type="PROSITE" id="PS51206"/>
    </source>
</evidence>
<keyword evidence="2" id="KW-0378">Hydrolase</keyword>
<accession>E6PNL2</accession>
<dbReference type="InterPro" id="IPR014015">
    <property type="entry name" value="Helicase_SF3_DNA-vir"/>
</dbReference>
<dbReference type="GO" id="GO:0005524">
    <property type="term" value="F:ATP binding"/>
    <property type="evidence" value="ECO:0007669"/>
    <property type="project" value="UniProtKB-KW"/>
</dbReference>
<dbReference type="InterPro" id="IPR045455">
    <property type="entry name" value="NrS-1_pol-like_helicase"/>
</dbReference>
<proteinExistence type="predicted"/>
<feature type="domain" description="SF3 helicase" evidence="4">
    <location>
        <begin position="41"/>
        <end position="190"/>
    </location>
</feature>
<dbReference type="AlphaFoldDB" id="E6PNL2"/>
<dbReference type="EMBL" id="CABM01000027">
    <property type="protein sequence ID" value="CBH96514.1"/>
    <property type="molecule type" value="Genomic_DNA"/>
</dbReference>
<dbReference type="PANTHER" id="PTHR35372">
    <property type="entry name" value="ATP BINDING PROTEIN-RELATED"/>
    <property type="match status" value="1"/>
</dbReference>
<evidence type="ECO:0000256" key="3">
    <source>
        <dbReference type="ARBA" id="ARBA00022840"/>
    </source>
</evidence>
<name>E6PNL2_9ZZZZ</name>
<dbReference type="InterPro" id="IPR006500">
    <property type="entry name" value="Helicase_put_C_phage/plasmid"/>
</dbReference>
<dbReference type="PANTHER" id="PTHR35372:SF2">
    <property type="entry name" value="SF3 HELICASE DOMAIN-CONTAINING PROTEIN"/>
    <property type="match status" value="1"/>
</dbReference>
<dbReference type="Gene3D" id="3.40.50.300">
    <property type="entry name" value="P-loop containing nucleotide triphosphate hydrolases"/>
    <property type="match status" value="1"/>
</dbReference>
<dbReference type="GO" id="GO:0016787">
    <property type="term" value="F:hydrolase activity"/>
    <property type="evidence" value="ECO:0007669"/>
    <property type="project" value="UniProtKB-KW"/>
</dbReference>
<evidence type="ECO:0000256" key="1">
    <source>
        <dbReference type="ARBA" id="ARBA00022741"/>
    </source>
</evidence>
<evidence type="ECO:0000313" key="5">
    <source>
        <dbReference type="EMBL" id="CBH96514.1"/>
    </source>
</evidence>
<keyword evidence="3" id="KW-0067">ATP-binding</keyword>
<dbReference type="PROSITE" id="PS51206">
    <property type="entry name" value="SF3_HELICASE_1"/>
    <property type="match status" value="1"/>
</dbReference>
<dbReference type="Pfam" id="PF19263">
    <property type="entry name" value="DUF5906"/>
    <property type="match status" value="1"/>
</dbReference>
<organism evidence="5">
    <name type="scientific">mine drainage metagenome</name>
    <dbReference type="NCBI Taxonomy" id="410659"/>
    <lineage>
        <taxon>unclassified sequences</taxon>
        <taxon>metagenomes</taxon>
        <taxon>ecological metagenomes</taxon>
    </lineage>
</organism>
<comment type="caution">
    <text evidence="5">The sequence shown here is derived from an EMBL/GenBank/DDBJ whole genome shotgun (WGS) entry which is preliminary data.</text>
</comment>
<gene>
    <name evidence="5" type="ORF">CARN2_1373</name>
</gene>
<reference evidence="5" key="1">
    <citation type="submission" date="2009-10" db="EMBL/GenBank/DDBJ databases">
        <title>Diversity of trophic interactions inside an arsenic-rich microbial ecosystem.</title>
        <authorList>
            <person name="Bertin P.N."/>
            <person name="Heinrich-Salmeron A."/>
            <person name="Pelletier E."/>
            <person name="Goulhen-Chollet F."/>
            <person name="Arsene-Ploetze F."/>
            <person name="Gallien S."/>
            <person name="Calteau A."/>
            <person name="Vallenet D."/>
            <person name="Casiot C."/>
            <person name="Chane-Woon-Ming B."/>
            <person name="Giloteaux L."/>
            <person name="Barakat M."/>
            <person name="Bonnefoy V."/>
            <person name="Bruneel O."/>
            <person name="Chandler M."/>
            <person name="Cleiss J."/>
            <person name="Duran R."/>
            <person name="Elbaz-Poulichet F."/>
            <person name="Fonknechten N."/>
            <person name="Lauga B."/>
            <person name="Mornico D."/>
            <person name="Ortet P."/>
            <person name="Schaeffer C."/>
            <person name="Siguier P."/>
            <person name="Alexander Thil Smith A."/>
            <person name="Van Dorsselaer A."/>
            <person name="Weissenbach J."/>
            <person name="Medigue C."/>
            <person name="Le Paslier D."/>
        </authorList>
    </citation>
    <scope>NUCLEOTIDE SEQUENCE</scope>
</reference>